<dbReference type="Pfam" id="PF06041">
    <property type="entry name" value="DUF924"/>
    <property type="match status" value="1"/>
</dbReference>
<dbReference type="Gene3D" id="1.25.40.10">
    <property type="entry name" value="Tetratricopeptide repeat domain"/>
    <property type="match status" value="1"/>
</dbReference>
<dbReference type="eggNOG" id="ENOG502S80R">
    <property type="taxonomic scope" value="Eukaryota"/>
</dbReference>
<sequence>MTSLPPSRDGLYPEAPRPHTSKGLPVARTKAEVTSVGARSPDPITYSSHTLTFAQRQLQVRHAVSQSRLRSQSRRNRIDSILPAARHQPATSGKGHDCSCGVSNDTSYLCGTTAPPKLVNTLARRSLGGLADHAVGSLSRGRSRSSMDPSLLSERMLYASRSQVRLAHTIKSLVTPALFREIQEFWFLNSTAEACVIPPQENVKRWFMGGEALQKESVEKFLSTLEALRKTGVTSGTEILDAVEPTEPCDWMSLLILLDQIPRNCYRGASSSVVFNEFDPIARDVARAAIEQGLPDRNPEIRWQFAFRSWFYMPLMHSEDLMDHEQALDGFRRAVTDVESLADEHEASTGNEYHARALRVVKGDIEAAIKMAKTNLDFEQMHYDIIRKFGRYPHRNKALGREATAEEKDYLEKGGHAFG</sequence>
<evidence type="ECO:0000313" key="2">
    <source>
        <dbReference type="EMBL" id="EFY87631.1"/>
    </source>
</evidence>
<dbReference type="STRING" id="655827.E9E8Z5"/>
<name>E9E8Z5_METAQ</name>
<dbReference type="AlphaFoldDB" id="E9E8Z5"/>
<dbReference type="Proteomes" id="UP000002499">
    <property type="component" value="Unassembled WGS sequence"/>
</dbReference>
<feature type="region of interest" description="Disordered" evidence="1">
    <location>
        <begin position="1"/>
        <end position="42"/>
    </location>
</feature>
<evidence type="ECO:0000256" key="1">
    <source>
        <dbReference type="SAM" id="MobiDB-lite"/>
    </source>
</evidence>
<dbReference type="Gene3D" id="1.20.58.320">
    <property type="entry name" value="TPR-like"/>
    <property type="match status" value="1"/>
</dbReference>
<dbReference type="OrthoDB" id="414698at2759"/>
<evidence type="ECO:0008006" key="4">
    <source>
        <dbReference type="Google" id="ProtNLM"/>
    </source>
</evidence>
<accession>E9E8Z5</accession>
<keyword evidence="3" id="KW-1185">Reference proteome</keyword>
<proteinExistence type="predicted"/>
<protein>
    <recommendedName>
        <fullName evidence="4">Class I alpha-mannosidase</fullName>
    </recommendedName>
</protein>
<dbReference type="InterPro" id="IPR010323">
    <property type="entry name" value="DUF924"/>
</dbReference>
<reference evidence="2 3" key="1">
    <citation type="journal article" date="2011" name="PLoS Genet.">
        <title>Genome sequencing and comparative transcriptomics of the model entomopathogenic fungi Metarhizium anisopliae and M. acridum.</title>
        <authorList>
            <person name="Gao Q."/>
            <person name="Jin K."/>
            <person name="Ying S.H."/>
            <person name="Zhang Y."/>
            <person name="Xiao G."/>
            <person name="Shang Y."/>
            <person name="Duan Z."/>
            <person name="Hu X."/>
            <person name="Xie X.Q."/>
            <person name="Zhou G."/>
            <person name="Peng G."/>
            <person name="Luo Z."/>
            <person name="Huang W."/>
            <person name="Wang B."/>
            <person name="Fang W."/>
            <person name="Wang S."/>
            <person name="Zhong Y."/>
            <person name="Ma L.J."/>
            <person name="St Leger R.J."/>
            <person name="Zhao G.P."/>
            <person name="Pei Y."/>
            <person name="Feng M.G."/>
            <person name="Xia Y."/>
            <person name="Wang C."/>
        </authorList>
    </citation>
    <scope>NUCLEOTIDE SEQUENCE [LARGE SCALE GENOMIC DNA]</scope>
    <source>
        <strain evidence="2 3">CQMa 102</strain>
    </source>
</reference>
<dbReference type="InterPro" id="IPR011990">
    <property type="entry name" value="TPR-like_helical_dom_sf"/>
</dbReference>
<dbReference type="SUPFAM" id="SSF48452">
    <property type="entry name" value="TPR-like"/>
    <property type="match status" value="1"/>
</dbReference>
<evidence type="ECO:0000313" key="3">
    <source>
        <dbReference type="Proteomes" id="UP000002499"/>
    </source>
</evidence>
<dbReference type="HOGENOM" id="CLU_655651_0_0_1"/>
<gene>
    <name evidence="2" type="ORF">MAC_06343</name>
</gene>
<organism evidence="3">
    <name type="scientific">Metarhizium acridum (strain CQMa 102)</name>
    <dbReference type="NCBI Taxonomy" id="655827"/>
    <lineage>
        <taxon>Eukaryota</taxon>
        <taxon>Fungi</taxon>
        <taxon>Dikarya</taxon>
        <taxon>Ascomycota</taxon>
        <taxon>Pezizomycotina</taxon>
        <taxon>Sordariomycetes</taxon>
        <taxon>Hypocreomycetidae</taxon>
        <taxon>Hypocreales</taxon>
        <taxon>Clavicipitaceae</taxon>
        <taxon>Metarhizium</taxon>
    </lineage>
</organism>
<dbReference type="InParanoid" id="E9E8Z5"/>
<dbReference type="EMBL" id="GL698524">
    <property type="protein sequence ID" value="EFY87631.1"/>
    <property type="molecule type" value="Genomic_DNA"/>
</dbReference>